<dbReference type="GO" id="GO:0000972">
    <property type="term" value="P:transcription-dependent tethering of RNA polymerase II gene DNA at nuclear periphery"/>
    <property type="evidence" value="ECO:0007669"/>
    <property type="project" value="TreeGrafter"/>
</dbReference>
<gene>
    <name evidence="7" type="ORF">CAUJ_LOCUS9523</name>
</gene>
<dbReference type="Gene3D" id="1.25.40.450">
    <property type="entry name" value="Nucleoporin, helical domain, N-terminal subdomain"/>
    <property type="match status" value="1"/>
</dbReference>
<reference evidence="7" key="1">
    <citation type="submission" date="2020-10" db="EMBL/GenBank/DDBJ databases">
        <authorList>
            <person name="Kikuchi T."/>
        </authorList>
    </citation>
    <scope>NUCLEOTIDE SEQUENCE</scope>
    <source>
        <strain evidence="7">NKZ352</strain>
    </source>
</reference>
<accession>A0A8S1HD51</accession>
<evidence type="ECO:0000259" key="5">
    <source>
        <dbReference type="Pfam" id="PF03177"/>
    </source>
</evidence>
<dbReference type="EMBL" id="CAJGYM010000036">
    <property type="protein sequence ID" value="CAD6193604.1"/>
    <property type="molecule type" value="Genomic_DNA"/>
</dbReference>
<dbReference type="PANTHER" id="PTHR10350:SF6">
    <property type="entry name" value="NUCLEAR PORE COMPLEX PROTEIN NUP155"/>
    <property type="match status" value="1"/>
</dbReference>
<dbReference type="Gene3D" id="1.25.40.440">
    <property type="entry name" value="Nucleoporin, helical domain, central subdomain"/>
    <property type="match status" value="1"/>
</dbReference>
<evidence type="ECO:0000256" key="1">
    <source>
        <dbReference type="ARBA" id="ARBA00004123"/>
    </source>
</evidence>
<evidence type="ECO:0000256" key="2">
    <source>
        <dbReference type="ARBA" id="ARBA00007373"/>
    </source>
</evidence>
<dbReference type="InterPro" id="IPR042533">
    <property type="entry name" value="Nucleoporin_Nup155_C_1"/>
</dbReference>
<dbReference type="InterPro" id="IPR014908">
    <property type="entry name" value="Nucleoporin_Nup133/Nup155_N"/>
</dbReference>
<keyword evidence="4" id="KW-0539">Nucleus</keyword>
<evidence type="ECO:0000256" key="3">
    <source>
        <dbReference type="ARBA" id="ARBA00022448"/>
    </source>
</evidence>
<dbReference type="GO" id="GO:0044611">
    <property type="term" value="C:nuclear pore inner ring"/>
    <property type="evidence" value="ECO:0007669"/>
    <property type="project" value="TreeGrafter"/>
</dbReference>
<evidence type="ECO:0000256" key="4">
    <source>
        <dbReference type="ARBA" id="ARBA00023242"/>
    </source>
</evidence>
<dbReference type="PANTHER" id="PTHR10350">
    <property type="entry name" value="NUCLEAR PORE COMPLEX PROTEIN NUP155"/>
    <property type="match status" value="1"/>
</dbReference>
<dbReference type="Pfam" id="PF08801">
    <property type="entry name" value="Nucleoporin_N"/>
    <property type="match status" value="1"/>
</dbReference>
<comment type="similarity">
    <text evidence="2">Belongs to the non-repetitive/WGA-negative nucleoporin family.</text>
</comment>
<dbReference type="Gene3D" id="1.20.120.1880">
    <property type="entry name" value="Nucleoporin, helical C-terminal domain"/>
    <property type="match status" value="1"/>
</dbReference>
<proteinExistence type="inferred from homology"/>
<dbReference type="Proteomes" id="UP000835052">
    <property type="component" value="Unassembled WGS sequence"/>
</dbReference>
<evidence type="ECO:0000313" key="7">
    <source>
        <dbReference type="EMBL" id="CAD6193604.1"/>
    </source>
</evidence>
<evidence type="ECO:0000259" key="6">
    <source>
        <dbReference type="Pfam" id="PF08801"/>
    </source>
</evidence>
<dbReference type="InterPro" id="IPR042537">
    <property type="entry name" value="Nucleoporin_Nup155_C_2"/>
</dbReference>
<organism evidence="7 8">
    <name type="scientific">Caenorhabditis auriculariae</name>
    <dbReference type="NCBI Taxonomy" id="2777116"/>
    <lineage>
        <taxon>Eukaryota</taxon>
        <taxon>Metazoa</taxon>
        <taxon>Ecdysozoa</taxon>
        <taxon>Nematoda</taxon>
        <taxon>Chromadorea</taxon>
        <taxon>Rhabditida</taxon>
        <taxon>Rhabditina</taxon>
        <taxon>Rhabditomorpha</taxon>
        <taxon>Rhabditoidea</taxon>
        <taxon>Rhabditidae</taxon>
        <taxon>Peloderinae</taxon>
        <taxon>Caenorhabditis</taxon>
    </lineage>
</organism>
<feature type="domain" description="Nucleoporin Nup133/Nup155-like N-terminal" evidence="6">
    <location>
        <begin position="66"/>
        <end position="395"/>
    </location>
</feature>
<feature type="domain" description="Nucleoporin Nup133/Nup155-like C-terminal" evidence="5">
    <location>
        <begin position="616"/>
        <end position="1236"/>
    </location>
</feature>
<dbReference type="Pfam" id="PF03177">
    <property type="entry name" value="Nucleoporin_C"/>
    <property type="match status" value="1"/>
</dbReference>
<dbReference type="OrthoDB" id="338970at2759"/>
<dbReference type="InterPro" id="IPR042538">
    <property type="entry name" value="Nucleoporin_Nup155_C_3"/>
</dbReference>
<dbReference type="GO" id="GO:0006606">
    <property type="term" value="P:protein import into nucleus"/>
    <property type="evidence" value="ECO:0007669"/>
    <property type="project" value="TreeGrafter"/>
</dbReference>
<name>A0A8S1HD51_9PELO</name>
<keyword evidence="3" id="KW-0813">Transport</keyword>
<dbReference type="InterPro" id="IPR004870">
    <property type="entry name" value="Nucleoporin_Nup155"/>
</dbReference>
<dbReference type="GO" id="GO:0017056">
    <property type="term" value="F:structural constituent of nuclear pore"/>
    <property type="evidence" value="ECO:0007669"/>
    <property type="project" value="InterPro"/>
</dbReference>
<sequence length="1292" mass="144508">MSASFVELAGADSIETAALKVANHIESTIDNSDIYEKLTQNGTTPLSGLGDKFYSKGAPEFMINRRVPIPGELQMQMNNVHSQFSMGFFTAINRVWVVIDNNLYMWNYETNDDLAFFDSSETTIIKVSLVTMKPNVFDPCVTYGLVIGTITDISLYPVVESEDPMAPQLAIDPTHFFKINLEGAAIGDIACTNLGRIFYTAGNQLYEFVYERQTGWFGSGHKCRSVKQSATLLGTLIQLPFFSSAKEDLDQITLDKSRNILYCLGKSGSILVFDLGENGDECRKVCSVSSGQIAHESHLLTQFGHDESTFKNITSICALEASQSSQFNLVAVTVKGVRFGNRCLTQYEVRPQCLRVAHVRFSPGITPTSIYGNAPNGVTVAFVNETICAMATANRNTVWGLSNYFYPAARIFCESMTEMNVPGHVWEIALLTGSKVDISTGRNGTVDRVKPHAYYRQQIEGKTRLLICSNEGVFEFDQVGAVDAFRDALYESGVEGKPTLKLWQKLGSTEMLILSLRVLTSDSPLDERIKLKAEQILHSLKDAPELVDERSVLETSTWSPVEGDFADWKQKIKSPLLSSTPRGETSYANGYMSPFSPSLNISVTGGDPTSMRMLPSRRHDALYYYFSRLVMPIWNYPLCKVVAGKQLEMTFDIGAVQLLAEEIRKLGQIVDDFRLVPSVECNGYPSTTDRLNAEASSLERLSLIGLRKLIEATVETLSLWLLAKNFNLAAISSGMDPSVLPTFAARKTSQIVAENQNLNGELIRAMIKFFLGDEAGTSMLSESLRSLCPTLYSVDDACVTNGMEQLESAKRAGPGATRRKLVATAVNMFKQSITKVALAKTCQQLAEKVGAYEEVVDLCLLRARRDDAKQLATLAFKQGKCGEDPEIRSAELKRSECYKVITDELDRLEQSAAQIGDVSNEHVLNRDVMINAVLGSDDELAHFAIFRWLLEKRKANIVLESKSPYIEAFLCNEINSGRGQKYFDLLWKFYEKSGNYEKAARLLSKLAENDNFDIPLVQRCSYLSHAIMCAQASKDPNITASIEDLRDRLDIANIQTTIRDALDAPRYEEVSKKLDGPIMPLQDLLVQYVMPYKLYKIKLAIFHCANMYIEEHIFATWDSIIQEVFEAASDEVTLCENLLSTIYELYSIYRETRYFPKVVIIQKILEVGAGGVMHGSNRHYLPVKFFSALSKRIEISNVALLELFSNIFRGDAWWTQNEKGQFYLTQIVHHLSRCVLAELDKLSVAKRKVVANECNAQIMPFIRRACDVSSSQRLQNVGEELTTVQLRFSSFL</sequence>
<dbReference type="Gene3D" id="1.20.58.1780">
    <property type="match status" value="1"/>
</dbReference>
<comment type="caution">
    <text evidence="7">The sequence shown here is derived from an EMBL/GenBank/DDBJ whole genome shotgun (WGS) entry which is preliminary data.</text>
</comment>
<keyword evidence="8" id="KW-1185">Reference proteome</keyword>
<evidence type="ECO:0000313" key="8">
    <source>
        <dbReference type="Proteomes" id="UP000835052"/>
    </source>
</evidence>
<dbReference type="FunFam" id="1.25.40.440:FF:000001">
    <property type="entry name" value="Nuclear pore complex subunit"/>
    <property type="match status" value="1"/>
</dbReference>
<dbReference type="GO" id="GO:0006405">
    <property type="term" value="P:RNA export from nucleus"/>
    <property type="evidence" value="ECO:0007669"/>
    <property type="project" value="TreeGrafter"/>
</dbReference>
<dbReference type="InterPro" id="IPR007187">
    <property type="entry name" value="Nucleoporin_Nup133/Nup155_C"/>
</dbReference>
<comment type="subcellular location">
    <subcellularLocation>
        <location evidence="1">Nucleus</location>
    </subcellularLocation>
</comment>
<dbReference type="GO" id="GO:0036228">
    <property type="term" value="P:protein localization to nuclear inner membrane"/>
    <property type="evidence" value="ECO:0007669"/>
    <property type="project" value="TreeGrafter"/>
</dbReference>
<protein>
    <submittedName>
        <fullName evidence="7">Uncharacterized protein</fullName>
    </submittedName>
</protein>